<feature type="compositionally biased region" description="Low complexity" evidence="5">
    <location>
        <begin position="669"/>
        <end position="685"/>
    </location>
</feature>
<feature type="domain" description="STAS" evidence="7">
    <location>
        <begin position="516"/>
        <end position="633"/>
    </location>
</feature>
<feature type="region of interest" description="Disordered" evidence="5">
    <location>
        <begin position="664"/>
        <end position="685"/>
    </location>
</feature>
<dbReference type="GO" id="GO:0016020">
    <property type="term" value="C:membrane"/>
    <property type="evidence" value="ECO:0007669"/>
    <property type="project" value="UniProtKB-SubCell"/>
</dbReference>
<evidence type="ECO:0000256" key="2">
    <source>
        <dbReference type="ARBA" id="ARBA00022692"/>
    </source>
</evidence>
<dbReference type="PANTHER" id="PTHR11814">
    <property type="entry name" value="SULFATE TRANSPORTER"/>
    <property type="match status" value="1"/>
</dbReference>
<evidence type="ECO:0000256" key="5">
    <source>
        <dbReference type="SAM" id="MobiDB-lite"/>
    </source>
</evidence>
<accession>A0A812WJS7</accession>
<feature type="transmembrane region" description="Helical" evidence="6">
    <location>
        <begin position="430"/>
        <end position="449"/>
    </location>
</feature>
<evidence type="ECO:0000259" key="7">
    <source>
        <dbReference type="PROSITE" id="PS50801"/>
    </source>
</evidence>
<name>A0A812WJS7_SYMPI</name>
<feature type="transmembrane region" description="Helical" evidence="6">
    <location>
        <begin position="461"/>
        <end position="492"/>
    </location>
</feature>
<dbReference type="InterPro" id="IPR001902">
    <property type="entry name" value="SLC26A/SulP_fam"/>
</dbReference>
<dbReference type="PROSITE" id="PS50801">
    <property type="entry name" value="STAS"/>
    <property type="match status" value="1"/>
</dbReference>
<reference evidence="8" key="1">
    <citation type="submission" date="2021-02" db="EMBL/GenBank/DDBJ databases">
        <authorList>
            <person name="Dougan E. K."/>
            <person name="Rhodes N."/>
            <person name="Thang M."/>
            <person name="Chan C."/>
        </authorList>
    </citation>
    <scope>NUCLEOTIDE SEQUENCE</scope>
</reference>
<dbReference type="CDD" id="cd07042">
    <property type="entry name" value="STAS_SulP_like_sulfate_transporter"/>
    <property type="match status" value="1"/>
</dbReference>
<keyword evidence="9" id="KW-1185">Reference proteome</keyword>
<feature type="transmembrane region" description="Helical" evidence="6">
    <location>
        <begin position="65"/>
        <end position="86"/>
    </location>
</feature>
<keyword evidence="3 6" id="KW-1133">Transmembrane helix</keyword>
<dbReference type="Proteomes" id="UP000649617">
    <property type="component" value="Unassembled WGS sequence"/>
</dbReference>
<dbReference type="Pfam" id="PF00916">
    <property type="entry name" value="Sulfate_transp"/>
    <property type="match status" value="1"/>
</dbReference>
<dbReference type="OrthoDB" id="288203at2759"/>
<dbReference type="GO" id="GO:0055085">
    <property type="term" value="P:transmembrane transport"/>
    <property type="evidence" value="ECO:0007669"/>
    <property type="project" value="InterPro"/>
</dbReference>
<dbReference type="AlphaFoldDB" id="A0A812WJS7"/>
<evidence type="ECO:0000256" key="1">
    <source>
        <dbReference type="ARBA" id="ARBA00004141"/>
    </source>
</evidence>
<dbReference type="SUPFAM" id="SSF52091">
    <property type="entry name" value="SpoIIaa-like"/>
    <property type="match status" value="1"/>
</dbReference>
<evidence type="ECO:0000256" key="3">
    <source>
        <dbReference type="ARBA" id="ARBA00022989"/>
    </source>
</evidence>
<dbReference type="InterPro" id="IPR002645">
    <property type="entry name" value="STAS_dom"/>
</dbReference>
<dbReference type="EMBL" id="CAJNIZ010044438">
    <property type="protein sequence ID" value="CAE7688969.1"/>
    <property type="molecule type" value="Genomic_DNA"/>
</dbReference>
<protein>
    <submittedName>
        <fullName evidence="8">SULTR4 protein</fullName>
    </submittedName>
</protein>
<keyword evidence="4 6" id="KW-0472">Membrane</keyword>
<dbReference type="InterPro" id="IPR011547">
    <property type="entry name" value="SLC26A/SulP_dom"/>
</dbReference>
<dbReference type="Pfam" id="PF01740">
    <property type="entry name" value="STAS"/>
    <property type="match status" value="1"/>
</dbReference>
<evidence type="ECO:0000313" key="9">
    <source>
        <dbReference type="Proteomes" id="UP000649617"/>
    </source>
</evidence>
<keyword evidence="2 6" id="KW-0812">Transmembrane</keyword>
<feature type="transmembrane region" description="Helical" evidence="6">
    <location>
        <begin position="404"/>
        <end position="424"/>
    </location>
</feature>
<dbReference type="NCBIfam" id="TIGR00815">
    <property type="entry name" value="sulP"/>
    <property type="match status" value="1"/>
</dbReference>
<proteinExistence type="predicted"/>
<evidence type="ECO:0000313" key="8">
    <source>
        <dbReference type="EMBL" id="CAE7688969.1"/>
    </source>
</evidence>
<feature type="transmembrane region" description="Helical" evidence="6">
    <location>
        <begin position="92"/>
        <end position="109"/>
    </location>
</feature>
<feature type="transmembrane region" description="Helical" evidence="6">
    <location>
        <begin position="167"/>
        <end position="189"/>
    </location>
</feature>
<comment type="caution">
    <text evidence="8">The sequence shown here is derived from an EMBL/GenBank/DDBJ whole genome shotgun (WGS) entry which is preliminary data.</text>
</comment>
<gene>
    <name evidence="8" type="primary">SULTR4</name>
    <name evidence="8" type="ORF">SPIL2461_LOCUS19284</name>
</gene>
<evidence type="ECO:0000256" key="6">
    <source>
        <dbReference type="SAM" id="Phobius"/>
    </source>
</evidence>
<sequence>MARARKLLACGEKPAPVTSEASTRSSMSSISSTFLEAQSRLGRSVYQRVPLLSWIREMSCKSVRADMIAGLTVGVMVIPQSMSYAGIAGLPYIYGMYAACVPALVYAVFGQSRQLAVGPVAMVSLLINAGLMGQMQSGPCPGWDPHAGSTGQPSAEDEFCRNEYVKLAIFTSAVMGLMQIAAMILRMGFLVTFLGHPVTSGFTSGAAIIIGLSQVKYMLGIHLDKSQYVYVTLIDLAKKIGHTKWMTLLLGVISLNFLLLAKEVSKRKPRFSLLGPLAPLICCAAGTLLLWLCEPLREQFGVSYVGQDGPIPSGIFPLSLDAWDLSNFSKVLPTALSCCLIGYMESIAIGKNLAAKHGYELEAGQELLALGLSNLVGAVFSSYPVTGSFSRSAVNNATGAVSQFAGLITALVMLCTLLFLTRLFTYLPDFVLAAIVISSVAPLVAYKEVIKLWRIKKQDCFLWVAAFLGTLFLGVLQGIALAVGLSLSIVIYESVRPQITILWRLPGTTIYRNVKQESSGSFVPNVFIARIGSSIYFANASFIKDWLQERISSLEHINRTEYIVLEMTAVVSVDSTALNVLEDVVNDFRGRGIQIALAMVGNRLDRTFRKSGLTNSVGEKWFFPSVHDAVVGCLRHQKAKRRHVSTVRGLASVMPSNLAVLGPGGTITDDGTSEASGAGATGGETDLQSATDLEVGLPLSKSQEDLLDIAENPVHMGNEIGFSNDVHHSCTVIFINMVEDVPMIMSDITAIFQRRGLTVCRANIEAMDDDRISGKLGRARGASHVYHIRSLQSQGKLQETELLGLKKDLLELLHYRVHSPRSVGA</sequence>
<dbReference type="InterPro" id="IPR036513">
    <property type="entry name" value="STAS_dom_sf"/>
</dbReference>
<feature type="transmembrane region" description="Helical" evidence="6">
    <location>
        <begin position="243"/>
        <end position="261"/>
    </location>
</feature>
<organism evidence="8 9">
    <name type="scientific">Symbiodinium pilosum</name>
    <name type="common">Dinoflagellate</name>
    <dbReference type="NCBI Taxonomy" id="2952"/>
    <lineage>
        <taxon>Eukaryota</taxon>
        <taxon>Sar</taxon>
        <taxon>Alveolata</taxon>
        <taxon>Dinophyceae</taxon>
        <taxon>Suessiales</taxon>
        <taxon>Symbiodiniaceae</taxon>
        <taxon>Symbiodinium</taxon>
    </lineage>
</organism>
<feature type="transmembrane region" description="Helical" evidence="6">
    <location>
        <begin position="201"/>
        <end position="223"/>
    </location>
</feature>
<dbReference type="Gene3D" id="3.30.750.24">
    <property type="entry name" value="STAS domain"/>
    <property type="match status" value="1"/>
</dbReference>
<evidence type="ECO:0000256" key="4">
    <source>
        <dbReference type="ARBA" id="ARBA00023136"/>
    </source>
</evidence>
<feature type="transmembrane region" description="Helical" evidence="6">
    <location>
        <begin position="273"/>
        <end position="292"/>
    </location>
</feature>
<comment type="subcellular location">
    <subcellularLocation>
        <location evidence="1">Membrane</location>
        <topology evidence="1">Multi-pass membrane protein</topology>
    </subcellularLocation>
</comment>